<dbReference type="HOGENOM" id="CLU_692344_0_0_10"/>
<dbReference type="Proteomes" id="UP000005141">
    <property type="component" value="Unassembled WGS sequence"/>
</dbReference>
<name>G1WEI7_9BACT</name>
<organism evidence="2 3">
    <name type="scientific">Segatella oulorum F0390</name>
    <dbReference type="NCBI Taxonomy" id="702438"/>
    <lineage>
        <taxon>Bacteria</taxon>
        <taxon>Pseudomonadati</taxon>
        <taxon>Bacteroidota</taxon>
        <taxon>Bacteroidia</taxon>
        <taxon>Bacteroidales</taxon>
        <taxon>Prevotellaceae</taxon>
        <taxon>Segatella</taxon>
    </lineage>
</organism>
<proteinExistence type="predicted"/>
<dbReference type="Gene3D" id="2.40.160.10">
    <property type="entry name" value="Porin"/>
    <property type="match status" value="1"/>
</dbReference>
<keyword evidence="3" id="KW-1185">Reference proteome</keyword>
<feature type="signal peptide" evidence="1">
    <location>
        <begin position="1"/>
        <end position="22"/>
    </location>
</feature>
<gene>
    <name evidence="2" type="ORF">HMPREF9431_02238</name>
</gene>
<reference evidence="2 3" key="1">
    <citation type="submission" date="2011-07" db="EMBL/GenBank/DDBJ databases">
        <title>The Genome Sequence of Prevotella oulorum F0390.</title>
        <authorList>
            <consortium name="The Broad Institute Genome Sequencing Platform"/>
            <consortium name="The Broad Institute Genome Sequencing Center for Infectious Disease"/>
            <person name="Earl A."/>
            <person name="Ward D."/>
            <person name="Feldgarden M."/>
            <person name="Gevers D."/>
            <person name="Izard J."/>
            <person name="Ganesan A."/>
            <person name="Baranova O.V."/>
            <person name="Blanton J.M."/>
            <person name="Tanner A.C."/>
            <person name="Dewhirst F.E."/>
            <person name="Young S.K."/>
            <person name="Zeng Q."/>
            <person name="Gargeya S."/>
            <person name="Fitzgerald M."/>
            <person name="Haas B."/>
            <person name="Abouelleil A."/>
            <person name="Alvarado L."/>
            <person name="Arachchi H.M."/>
            <person name="Berlin A."/>
            <person name="Brown A."/>
            <person name="Chapman S.B."/>
            <person name="Chen Z."/>
            <person name="Dunbar C."/>
            <person name="Freedman E."/>
            <person name="Gearin G."/>
            <person name="Gellesch M."/>
            <person name="Goldberg J."/>
            <person name="Griggs A."/>
            <person name="Gujja S."/>
            <person name="Heiman D."/>
            <person name="Howarth C."/>
            <person name="Larson L."/>
            <person name="Lui A."/>
            <person name="MacDonald P.J.P."/>
            <person name="Mehta T."/>
            <person name="Montmayeur A."/>
            <person name="Murphy C."/>
            <person name="Neiman D."/>
            <person name="Pearson M."/>
            <person name="Priest M."/>
            <person name="Roberts A."/>
            <person name="Saif S."/>
            <person name="Shea T."/>
            <person name="Shenoy N."/>
            <person name="Sisk P."/>
            <person name="Stolte C."/>
            <person name="Sykes S."/>
            <person name="Wortman J."/>
            <person name="Nusbaum C."/>
            <person name="Birren B."/>
        </authorList>
    </citation>
    <scope>NUCLEOTIDE SEQUENCE [LARGE SCALE GENOMIC DNA]</scope>
    <source>
        <strain evidence="2 3">F0390</strain>
    </source>
</reference>
<dbReference type="PATRIC" id="fig|702438.4.peg.2349"/>
<dbReference type="eggNOG" id="COG3746">
    <property type="taxonomic scope" value="Bacteria"/>
</dbReference>
<feature type="chain" id="PRO_5003425854" description="Porin domain-containing protein" evidence="1">
    <location>
        <begin position="23"/>
        <end position="389"/>
    </location>
</feature>
<accession>G1WEI7</accession>
<evidence type="ECO:0008006" key="4">
    <source>
        <dbReference type="Google" id="ProtNLM"/>
    </source>
</evidence>
<dbReference type="OrthoDB" id="9807854at2"/>
<evidence type="ECO:0000313" key="3">
    <source>
        <dbReference type="Proteomes" id="UP000005141"/>
    </source>
</evidence>
<dbReference type="AlphaFoldDB" id="G1WEI7"/>
<sequence>MMKQFISSCALMMALSPALAHADVVAGSETTDVKTAETAEVQQTESPSTLEQILAKMPKISGYLQTGWNYTDQGKGSSSFQAKRLRLLMDGQVIKNVTFRLQIEAFNGIKGSRNGNGQKNIQVMDAFATAKISDAVKIRAGQYYLPLGFENYDCSPSSLETIDFSNICYRMVCRNPISYNLVDYGRDLGVMVCGELFPNEEKGFHYLHYDLSLSNGNMPMKDDNNKSKDVIGALTFHPTKLISIKGTYNYGEYASETTLGGVGTWKYKRMNRYMLGAWYNDPMGLDLRAEYGHMQAGSAVKEDGAYVLAAYHVGDWLPVVRYDMYRDNVNKATLNNYDRVLVGVSYCILKNLKLQANYGYSIYTSAAKVASNNGHRGSSQVQLMAMYKF</sequence>
<dbReference type="InterPro" id="IPR010870">
    <property type="entry name" value="Porin_O/P"/>
</dbReference>
<keyword evidence="1" id="KW-0732">Signal</keyword>
<dbReference type="InterPro" id="IPR023614">
    <property type="entry name" value="Porin_dom_sf"/>
</dbReference>
<evidence type="ECO:0000313" key="2">
    <source>
        <dbReference type="EMBL" id="EGV29486.1"/>
    </source>
</evidence>
<dbReference type="GeneID" id="95426784"/>
<dbReference type="Pfam" id="PF07396">
    <property type="entry name" value="Porin_O_P"/>
    <property type="match status" value="1"/>
</dbReference>
<comment type="caution">
    <text evidence="2">The sequence shown here is derived from an EMBL/GenBank/DDBJ whole genome shotgun (WGS) entry which is preliminary data.</text>
</comment>
<dbReference type="SUPFAM" id="SSF56935">
    <property type="entry name" value="Porins"/>
    <property type="match status" value="1"/>
</dbReference>
<protein>
    <recommendedName>
        <fullName evidence="4">Porin domain-containing protein</fullName>
    </recommendedName>
</protein>
<dbReference type="EMBL" id="ADGI01000062">
    <property type="protein sequence ID" value="EGV29486.1"/>
    <property type="molecule type" value="Genomic_DNA"/>
</dbReference>
<evidence type="ECO:0000256" key="1">
    <source>
        <dbReference type="SAM" id="SignalP"/>
    </source>
</evidence>
<dbReference type="RefSeq" id="WP_004381330.1">
    <property type="nucleotide sequence ID" value="NZ_JH114217.1"/>
</dbReference>